<dbReference type="PANTHER" id="PTHR37610">
    <property type="entry name" value="CCHC-TYPE DOMAIN-CONTAINING PROTEIN"/>
    <property type="match status" value="1"/>
</dbReference>
<evidence type="ECO:0000313" key="3">
    <source>
        <dbReference type="EMBL" id="KAK9683488.1"/>
    </source>
</evidence>
<comment type="caution">
    <text evidence="3">The sequence shown here is derived from an EMBL/GenBank/DDBJ whole genome shotgun (WGS) entry which is preliminary data.</text>
</comment>
<protein>
    <recommendedName>
        <fullName evidence="5">Retrotransposon Copia-like N-terminal domain-containing protein</fullName>
    </recommendedName>
</protein>
<dbReference type="InterPro" id="IPR029472">
    <property type="entry name" value="Copia-like_N"/>
</dbReference>
<dbReference type="AlphaFoldDB" id="A0AAW1I3J0"/>
<dbReference type="PANTHER" id="PTHR37610:SF40">
    <property type="entry name" value="OS01G0909600 PROTEIN"/>
    <property type="match status" value="1"/>
</dbReference>
<evidence type="ECO:0000259" key="1">
    <source>
        <dbReference type="Pfam" id="PF03732"/>
    </source>
</evidence>
<dbReference type="InterPro" id="IPR005162">
    <property type="entry name" value="Retrotrans_gag_dom"/>
</dbReference>
<feature type="domain" description="Retrotransposon Copia-like N-terminal" evidence="2">
    <location>
        <begin position="23"/>
        <end position="65"/>
    </location>
</feature>
<gene>
    <name evidence="3" type="ORF">RND81_10G144600</name>
</gene>
<evidence type="ECO:0000313" key="4">
    <source>
        <dbReference type="Proteomes" id="UP001443914"/>
    </source>
</evidence>
<reference evidence="3" key="1">
    <citation type="submission" date="2024-03" db="EMBL/GenBank/DDBJ databases">
        <title>WGS assembly of Saponaria officinalis var. Norfolk2.</title>
        <authorList>
            <person name="Jenkins J."/>
            <person name="Shu S."/>
            <person name="Grimwood J."/>
            <person name="Barry K."/>
            <person name="Goodstein D."/>
            <person name="Schmutz J."/>
            <person name="Leebens-Mack J."/>
            <person name="Osbourn A."/>
        </authorList>
    </citation>
    <scope>NUCLEOTIDE SEQUENCE [LARGE SCALE GENOMIC DNA]</scope>
    <source>
        <strain evidence="3">JIC</strain>
    </source>
</reference>
<feature type="domain" description="Retrotransposon gag" evidence="1">
    <location>
        <begin position="100"/>
        <end position="154"/>
    </location>
</feature>
<accession>A0AAW1I3J0</accession>
<dbReference type="Pfam" id="PF03732">
    <property type="entry name" value="Retrotrans_gag"/>
    <property type="match status" value="1"/>
</dbReference>
<sequence length="406" mass="45548">MSTDSTYNSVYKDPLHLTSGDHSLLQIVPHVFSGKSFMHWSRNMKVALISKNKLGFVNGTYPQPASTHASYNDWIRTDYIVMRWILHSLSTTIAESLSYVTSSKQLWDELDERFNQSNAPFLYQLRKNASQIVQGETSVTEYYSRLKVVWEDIRSLDPLPECSCGVLATCTCNLLKKVVDRDNKNNLIDFLMGLDRKFEHLRGQILAMDPLPSVNQAFAKVHQAEVQKSITVSDLVPDMDSVAMAASQQHSSGQFIDNHTRGYTVGNTWKRDGKKPKMDRPYYCDHCHKSGHTRDFCWKLKNQKSRSSVQDARPSSSGGRRFAAHVKEGSPFETDTPCDIPQHTLSNAQNVQAVFPSDPSFVQAVAKELFKLQTAAVAPDSHSLAGMACASTANASTNCWSKCLRQ</sequence>
<evidence type="ECO:0008006" key="5">
    <source>
        <dbReference type="Google" id="ProtNLM"/>
    </source>
</evidence>
<evidence type="ECO:0000259" key="2">
    <source>
        <dbReference type="Pfam" id="PF14244"/>
    </source>
</evidence>
<dbReference type="Pfam" id="PF14244">
    <property type="entry name" value="Retrotran_gag_3"/>
    <property type="match status" value="1"/>
</dbReference>
<dbReference type="EMBL" id="JBDFQZ010000010">
    <property type="protein sequence ID" value="KAK9683488.1"/>
    <property type="molecule type" value="Genomic_DNA"/>
</dbReference>
<keyword evidence="4" id="KW-1185">Reference proteome</keyword>
<proteinExistence type="predicted"/>
<dbReference type="Proteomes" id="UP001443914">
    <property type="component" value="Unassembled WGS sequence"/>
</dbReference>
<name>A0AAW1I3J0_SAPOF</name>
<organism evidence="3 4">
    <name type="scientific">Saponaria officinalis</name>
    <name type="common">Common soapwort</name>
    <name type="synonym">Lychnis saponaria</name>
    <dbReference type="NCBI Taxonomy" id="3572"/>
    <lineage>
        <taxon>Eukaryota</taxon>
        <taxon>Viridiplantae</taxon>
        <taxon>Streptophyta</taxon>
        <taxon>Embryophyta</taxon>
        <taxon>Tracheophyta</taxon>
        <taxon>Spermatophyta</taxon>
        <taxon>Magnoliopsida</taxon>
        <taxon>eudicotyledons</taxon>
        <taxon>Gunneridae</taxon>
        <taxon>Pentapetalae</taxon>
        <taxon>Caryophyllales</taxon>
        <taxon>Caryophyllaceae</taxon>
        <taxon>Caryophylleae</taxon>
        <taxon>Saponaria</taxon>
    </lineage>
</organism>